<sequence>MAKIIYGDRISKLGKVTLGCSAAIFDSTRQKVLLTRRTDNGRWCFPGGRMDAGEDATEACVREVLEETGLHVRVERLIGVYSNPHLIIEYADGERCHSVALHFEATSIAGTLSISEETTEYGYYSLNEIVSMDVMEHHLERIQDTFISQKSAFIR</sequence>
<name>K9WN46_9CYAN</name>
<dbReference type="InterPro" id="IPR020476">
    <property type="entry name" value="Nudix_hydrolase"/>
</dbReference>
<dbReference type="eggNOG" id="COG1051">
    <property type="taxonomic scope" value="Bacteria"/>
</dbReference>
<reference evidence="5 6" key="1">
    <citation type="submission" date="2012-06" db="EMBL/GenBank/DDBJ databases">
        <title>Finished chromosome of genome of Microcoleus sp. PCC 7113.</title>
        <authorList>
            <consortium name="US DOE Joint Genome Institute"/>
            <person name="Gugger M."/>
            <person name="Coursin T."/>
            <person name="Rippka R."/>
            <person name="Tandeau De Marsac N."/>
            <person name="Huntemann M."/>
            <person name="Wei C.-L."/>
            <person name="Han J."/>
            <person name="Detter J.C."/>
            <person name="Han C."/>
            <person name="Tapia R."/>
            <person name="Chen A."/>
            <person name="Kyrpides N."/>
            <person name="Mavromatis K."/>
            <person name="Markowitz V."/>
            <person name="Szeto E."/>
            <person name="Ivanova N."/>
            <person name="Pagani I."/>
            <person name="Pati A."/>
            <person name="Goodwin L."/>
            <person name="Nordberg H.P."/>
            <person name="Cantor M.N."/>
            <person name="Hua S.X."/>
            <person name="Woyke T."/>
            <person name="Kerfeld C.A."/>
        </authorList>
    </citation>
    <scope>NUCLEOTIDE SEQUENCE [LARGE SCALE GENOMIC DNA]</scope>
    <source>
        <strain evidence="5 6">PCC 7113</strain>
    </source>
</reference>
<keyword evidence="6" id="KW-1185">Reference proteome</keyword>
<dbReference type="RefSeq" id="WP_015185354.1">
    <property type="nucleotide sequence ID" value="NC_019738.1"/>
</dbReference>
<dbReference type="Pfam" id="PF00293">
    <property type="entry name" value="NUDIX"/>
    <property type="match status" value="1"/>
</dbReference>
<dbReference type="SUPFAM" id="SSF55811">
    <property type="entry name" value="Nudix"/>
    <property type="match status" value="1"/>
</dbReference>
<dbReference type="PRINTS" id="PR00502">
    <property type="entry name" value="NUDIXFAMILY"/>
</dbReference>
<dbReference type="Proteomes" id="UP000010471">
    <property type="component" value="Chromosome"/>
</dbReference>
<organism evidence="5 6">
    <name type="scientific">Allocoleopsis franciscana PCC 7113</name>
    <dbReference type="NCBI Taxonomy" id="1173027"/>
    <lineage>
        <taxon>Bacteria</taxon>
        <taxon>Bacillati</taxon>
        <taxon>Cyanobacteriota</taxon>
        <taxon>Cyanophyceae</taxon>
        <taxon>Coleofasciculales</taxon>
        <taxon>Coleofasciculaceae</taxon>
        <taxon>Allocoleopsis</taxon>
        <taxon>Allocoleopsis franciscana</taxon>
    </lineage>
</organism>
<feature type="domain" description="Nudix hydrolase" evidence="4">
    <location>
        <begin position="15"/>
        <end position="147"/>
    </location>
</feature>
<evidence type="ECO:0000313" key="6">
    <source>
        <dbReference type="Proteomes" id="UP000010471"/>
    </source>
</evidence>
<dbReference type="InterPro" id="IPR015797">
    <property type="entry name" value="NUDIX_hydrolase-like_dom_sf"/>
</dbReference>
<dbReference type="InterPro" id="IPR000086">
    <property type="entry name" value="NUDIX_hydrolase_dom"/>
</dbReference>
<proteinExistence type="inferred from homology"/>
<dbReference type="AlphaFoldDB" id="K9WN46"/>
<keyword evidence="2 3" id="KW-0378">Hydrolase</keyword>
<dbReference type="STRING" id="1173027.Mic7113_5589"/>
<dbReference type="PROSITE" id="PS51462">
    <property type="entry name" value="NUDIX"/>
    <property type="match status" value="1"/>
</dbReference>
<dbReference type="EMBL" id="CP003630">
    <property type="protein sequence ID" value="AFZ21221.1"/>
    <property type="molecule type" value="Genomic_DNA"/>
</dbReference>
<evidence type="ECO:0000313" key="5">
    <source>
        <dbReference type="EMBL" id="AFZ21221.1"/>
    </source>
</evidence>
<dbReference type="InterPro" id="IPR020084">
    <property type="entry name" value="NUDIX_hydrolase_CS"/>
</dbReference>
<dbReference type="GO" id="GO:0016787">
    <property type="term" value="F:hydrolase activity"/>
    <property type="evidence" value="ECO:0007669"/>
    <property type="project" value="UniProtKB-KW"/>
</dbReference>
<accession>K9WN46</accession>
<dbReference type="PANTHER" id="PTHR43736">
    <property type="entry name" value="ADP-RIBOSE PYROPHOSPHATASE"/>
    <property type="match status" value="1"/>
</dbReference>
<dbReference type="OrthoDB" id="9804442at2"/>
<dbReference type="HOGENOM" id="CLU_037162_7_2_3"/>
<evidence type="ECO:0000256" key="3">
    <source>
        <dbReference type="RuleBase" id="RU003476"/>
    </source>
</evidence>
<evidence type="ECO:0000256" key="2">
    <source>
        <dbReference type="ARBA" id="ARBA00022801"/>
    </source>
</evidence>
<evidence type="ECO:0000256" key="1">
    <source>
        <dbReference type="ARBA" id="ARBA00005582"/>
    </source>
</evidence>
<dbReference type="KEGG" id="mic:Mic7113_5589"/>
<comment type="similarity">
    <text evidence="1 3">Belongs to the Nudix hydrolase family.</text>
</comment>
<dbReference type="Gene3D" id="3.90.79.10">
    <property type="entry name" value="Nucleoside Triphosphate Pyrophosphohydrolase"/>
    <property type="match status" value="1"/>
</dbReference>
<protein>
    <submittedName>
        <fullName evidence="5">ADP-ribose pyrophosphatase</fullName>
    </submittedName>
</protein>
<evidence type="ECO:0000259" key="4">
    <source>
        <dbReference type="PROSITE" id="PS51462"/>
    </source>
</evidence>
<dbReference type="PROSITE" id="PS00893">
    <property type="entry name" value="NUDIX_BOX"/>
    <property type="match status" value="1"/>
</dbReference>
<gene>
    <name evidence="5" type="ORF">Mic7113_5589</name>
</gene>
<dbReference type="PANTHER" id="PTHR43736:SF1">
    <property type="entry name" value="DIHYDRONEOPTERIN TRIPHOSPHATE DIPHOSPHATASE"/>
    <property type="match status" value="1"/>
</dbReference>